<dbReference type="Proteomes" id="UP000765509">
    <property type="component" value="Unassembled WGS sequence"/>
</dbReference>
<accession>A0A9Q3DES8</accession>
<evidence type="ECO:0000256" key="1">
    <source>
        <dbReference type="SAM" id="MobiDB-lite"/>
    </source>
</evidence>
<feature type="compositionally biased region" description="Polar residues" evidence="1">
    <location>
        <begin position="95"/>
        <end position="104"/>
    </location>
</feature>
<keyword evidence="3" id="KW-1185">Reference proteome</keyword>
<proteinExistence type="predicted"/>
<evidence type="ECO:0000313" key="2">
    <source>
        <dbReference type="EMBL" id="MBW0500707.1"/>
    </source>
</evidence>
<gene>
    <name evidence="2" type="ORF">O181_040422</name>
</gene>
<comment type="caution">
    <text evidence="2">The sequence shown here is derived from an EMBL/GenBank/DDBJ whole genome shotgun (WGS) entry which is preliminary data.</text>
</comment>
<reference evidence="2" key="1">
    <citation type="submission" date="2021-03" db="EMBL/GenBank/DDBJ databases">
        <title>Draft genome sequence of rust myrtle Austropuccinia psidii MF-1, a brazilian biotype.</title>
        <authorList>
            <person name="Quecine M.C."/>
            <person name="Pachon D.M.R."/>
            <person name="Bonatelli M.L."/>
            <person name="Correr F.H."/>
            <person name="Franceschini L.M."/>
            <person name="Leite T.F."/>
            <person name="Margarido G.R.A."/>
            <person name="Almeida C.A."/>
            <person name="Ferrarezi J.A."/>
            <person name="Labate C.A."/>
        </authorList>
    </citation>
    <scope>NUCLEOTIDE SEQUENCE</scope>
    <source>
        <strain evidence="2">MF-1</strain>
    </source>
</reference>
<sequence length="104" mass="11854">MDLDQDIQVINPKDKIVSPDERHKWKIPELPPVPKGNNRDIPVSVQKLVYGSKTARVGTYPKYLDRNHELISSSEEVHGARKDRRTSEGLDTHVLQRTSPTDKS</sequence>
<organism evidence="2 3">
    <name type="scientific">Austropuccinia psidii MF-1</name>
    <dbReference type="NCBI Taxonomy" id="1389203"/>
    <lineage>
        <taxon>Eukaryota</taxon>
        <taxon>Fungi</taxon>
        <taxon>Dikarya</taxon>
        <taxon>Basidiomycota</taxon>
        <taxon>Pucciniomycotina</taxon>
        <taxon>Pucciniomycetes</taxon>
        <taxon>Pucciniales</taxon>
        <taxon>Sphaerophragmiaceae</taxon>
        <taxon>Austropuccinia</taxon>
    </lineage>
</organism>
<protein>
    <submittedName>
        <fullName evidence="2">Uncharacterized protein</fullName>
    </submittedName>
</protein>
<dbReference type="EMBL" id="AVOT02015954">
    <property type="protein sequence ID" value="MBW0500707.1"/>
    <property type="molecule type" value="Genomic_DNA"/>
</dbReference>
<feature type="region of interest" description="Disordered" evidence="1">
    <location>
        <begin position="70"/>
        <end position="104"/>
    </location>
</feature>
<name>A0A9Q3DES8_9BASI</name>
<dbReference type="AlphaFoldDB" id="A0A9Q3DES8"/>
<feature type="compositionally biased region" description="Basic and acidic residues" evidence="1">
    <location>
        <begin position="70"/>
        <end position="91"/>
    </location>
</feature>
<evidence type="ECO:0000313" key="3">
    <source>
        <dbReference type="Proteomes" id="UP000765509"/>
    </source>
</evidence>